<proteinExistence type="predicted"/>
<dbReference type="Proteomes" id="UP001434883">
    <property type="component" value="Unassembled WGS sequence"/>
</dbReference>
<dbReference type="EMBL" id="JAHRIN010001513">
    <property type="protein sequence ID" value="MEQ2191951.1"/>
    <property type="molecule type" value="Genomic_DNA"/>
</dbReference>
<accession>A0ABV0Q826</accession>
<sequence length="169" mass="18205">MADANASNGDSDAAATSSSILNAISELNEEFTLRIDGLFSAIKGIQGDLKAVSLRVTEAEDRISTNQDEVASLKTQTSTMKAAIEELVSKVDDLENPSPLLESSPGHEGCQEQVGNTLRQPENHVFPQHFRGSGQTEESLRLGEERAGFPLHLDSAIWDNSSSETLGDY</sequence>
<reference evidence="1 2" key="1">
    <citation type="submission" date="2021-06" db="EMBL/GenBank/DDBJ databases">
        <authorList>
            <person name="Palmer J.M."/>
        </authorList>
    </citation>
    <scope>NUCLEOTIDE SEQUENCE [LARGE SCALE GENOMIC DNA]</scope>
    <source>
        <strain evidence="1 2">XC_2019</strain>
        <tissue evidence="1">Muscle</tissue>
    </source>
</reference>
<dbReference type="Gene3D" id="1.20.5.340">
    <property type="match status" value="1"/>
</dbReference>
<comment type="caution">
    <text evidence="1">The sequence shown here is derived from an EMBL/GenBank/DDBJ whole genome shotgun (WGS) entry which is preliminary data.</text>
</comment>
<organism evidence="1 2">
    <name type="scientific">Xenoophorus captivus</name>
    <dbReference type="NCBI Taxonomy" id="1517983"/>
    <lineage>
        <taxon>Eukaryota</taxon>
        <taxon>Metazoa</taxon>
        <taxon>Chordata</taxon>
        <taxon>Craniata</taxon>
        <taxon>Vertebrata</taxon>
        <taxon>Euteleostomi</taxon>
        <taxon>Actinopterygii</taxon>
        <taxon>Neopterygii</taxon>
        <taxon>Teleostei</taxon>
        <taxon>Neoteleostei</taxon>
        <taxon>Acanthomorphata</taxon>
        <taxon>Ovalentaria</taxon>
        <taxon>Atherinomorphae</taxon>
        <taxon>Cyprinodontiformes</taxon>
        <taxon>Goodeidae</taxon>
        <taxon>Xenoophorus</taxon>
    </lineage>
</organism>
<gene>
    <name evidence="1" type="ORF">XENOCAPTIV_004808</name>
</gene>
<name>A0ABV0Q826_9TELE</name>
<keyword evidence="2" id="KW-1185">Reference proteome</keyword>
<evidence type="ECO:0000313" key="2">
    <source>
        <dbReference type="Proteomes" id="UP001434883"/>
    </source>
</evidence>
<evidence type="ECO:0000313" key="1">
    <source>
        <dbReference type="EMBL" id="MEQ2191951.1"/>
    </source>
</evidence>
<protein>
    <submittedName>
        <fullName evidence="1">Uncharacterized protein</fullName>
    </submittedName>
</protein>